<keyword evidence="3" id="KW-0732">Signal</keyword>
<protein>
    <submittedName>
        <fullName evidence="5">von Willebrand factor type A domain-containing protein</fullName>
    </submittedName>
</protein>
<feature type="domain" description="VWFA" evidence="4">
    <location>
        <begin position="51"/>
        <end position="283"/>
    </location>
</feature>
<evidence type="ECO:0000313" key="5">
    <source>
        <dbReference type="EMBL" id="RKR96605.1"/>
    </source>
</evidence>
<evidence type="ECO:0000256" key="2">
    <source>
        <dbReference type="SAM" id="Phobius"/>
    </source>
</evidence>
<dbReference type="RefSeq" id="WP_245969103.1">
    <property type="nucleotide sequence ID" value="NZ_CBCRXS010000003.1"/>
</dbReference>
<keyword evidence="2" id="KW-0472">Membrane</keyword>
<organism evidence="5 6">
    <name type="scientific">Williamsia marianensis</name>
    <dbReference type="NCBI Taxonomy" id="85044"/>
    <lineage>
        <taxon>Bacteria</taxon>
        <taxon>Bacillati</taxon>
        <taxon>Actinomycetota</taxon>
        <taxon>Actinomycetes</taxon>
        <taxon>Mycobacteriales</taxon>
        <taxon>Nocardiaceae</taxon>
        <taxon>Williamsia</taxon>
    </lineage>
</organism>
<feature type="chain" id="PRO_5019715996" evidence="3">
    <location>
        <begin position="32"/>
        <end position="927"/>
    </location>
</feature>
<evidence type="ECO:0000256" key="1">
    <source>
        <dbReference type="SAM" id="MobiDB-lite"/>
    </source>
</evidence>
<sequence length="927" mass="96164">MSGIVGRLARVLGLFFCIAALTVALAPTASADDGDGANRFGACLAAQRSGQILLMIDESASLQTSDPDAARVTAAKYLTEQLARFAAESGVQVEVAVSGFSDQYRNELGWTTLDESSLSTVETSLDGFRTRNGGLDTDYWLALDGARSQFSEASGETGGQECRAVAWFSDGKLDFSPRGGVDKPYAPGIDFSNQAGVDQAVAAATESICRSGGLADQLRSSGIVTFGIGLAPEGSSAADFNLMKSIATGVPSPNTCGDLTAPIPGDFYLAQDIDDLLFAFDAFSTPGQAPLESEAIVCSREVCEEGKHRFVLDRSVGNVNVLATADGTNLVPTLVSPNGSLLPLDNRSGGTGDLGGVAIDYNWPSPKTVSFEMSNVQAPQWQGVWALAFVDPNGASGARSKSNIHISGNLFPAWDRDPNTRLHSDDVDVPVTFTIVDSQNAPIDPEDLLGKATFSATLVDKDGKSYPIVSGVPKDSIGDPVTMDLAGVPPGGAIIRLSLAVTTADATATNGRRVPGTALTQRSVDIPLTIDPPVGFPSLGSKIDFGTVEGSGSFDTSLTVTGPGCVWLPQEPAADVAAAPDGVDGLSVTSSATSAENCVRLTEGQEAKLPLTLDVPDEANGVVNGSVQVMVSPPDEADRAVAVQVPFTADLQKPLNTGNFLIALIVALILGPGVPLLLLYLAKWFTARIPARALRAQQIAITVNGGSVLRDGQPFAIRDRDLVELVRGLDTPARRLDLGGIELRTRTGLSPLGAGFVVAKAAGRSGAGSKSPAMHGKTPDARLPLAIHNSWFVVHDPAGPADRATVVLLAGGDAGPQQVTSLVEDMMRHLPRTLEELRSRASVDTPAGAGGQPQVQPQSFNPFGGSGPASGPQQAGDPFGSSNRPPSGDPFGGQPRSGPPQPPPPRSGPPPGNTPRPPDEPFDPFSR</sequence>
<feature type="signal peptide" evidence="3">
    <location>
        <begin position="1"/>
        <end position="31"/>
    </location>
</feature>
<evidence type="ECO:0000313" key="6">
    <source>
        <dbReference type="Proteomes" id="UP000274762"/>
    </source>
</evidence>
<feature type="compositionally biased region" description="Pro residues" evidence="1">
    <location>
        <begin position="897"/>
        <end position="916"/>
    </location>
</feature>
<dbReference type="Gene3D" id="3.40.50.410">
    <property type="entry name" value="von Willebrand factor, type A domain"/>
    <property type="match status" value="1"/>
</dbReference>
<keyword evidence="2" id="KW-0812">Transmembrane</keyword>
<dbReference type="InterPro" id="IPR002035">
    <property type="entry name" value="VWF_A"/>
</dbReference>
<dbReference type="EMBL" id="RBKV01000001">
    <property type="protein sequence ID" value="RKR96605.1"/>
    <property type="molecule type" value="Genomic_DNA"/>
</dbReference>
<dbReference type="Pfam" id="PF13519">
    <property type="entry name" value="VWA_2"/>
    <property type="match status" value="1"/>
</dbReference>
<accession>A0A495K757</accession>
<gene>
    <name evidence="5" type="ORF">DFJ75_3458</name>
</gene>
<evidence type="ECO:0000256" key="3">
    <source>
        <dbReference type="SAM" id="SignalP"/>
    </source>
</evidence>
<dbReference type="AlphaFoldDB" id="A0A495K757"/>
<dbReference type="PROSITE" id="PS50234">
    <property type="entry name" value="VWFA"/>
    <property type="match status" value="1"/>
</dbReference>
<feature type="region of interest" description="Disordered" evidence="1">
    <location>
        <begin position="843"/>
        <end position="927"/>
    </location>
</feature>
<dbReference type="CDD" id="cd00198">
    <property type="entry name" value="vWFA"/>
    <property type="match status" value="1"/>
</dbReference>
<reference evidence="5 6" key="1">
    <citation type="submission" date="2018-10" db="EMBL/GenBank/DDBJ databases">
        <title>Sequencing the genomes of 1000 actinobacteria strains.</title>
        <authorList>
            <person name="Klenk H.-P."/>
        </authorList>
    </citation>
    <scope>NUCLEOTIDE SEQUENCE [LARGE SCALE GENOMIC DNA]</scope>
    <source>
        <strain evidence="5 6">DSM 44343</strain>
    </source>
</reference>
<name>A0A495K757_WILMA</name>
<dbReference type="SUPFAM" id="SSF53300">
    <property type="entry name" value="vWA-like"/>
    <property type="match status" value="1"/>
</dbReference>
<evidence type="ECO:0000259" key="4">
    <source>
        <dbReference type="PROSITE" id="PS50234"/>
    </source>
</evidence>
<keyword evidence="2" id="KW-1133">Transmembrane helix</keyword>
<comment type="caution">
    <text evidence="5">The sequence shown here is derived from an EMBL/GenBank/DDBJ whole genome shotgun (WGS) entry which is preliminary data.</text>
</comment>
<dbReference type="Proteomes" id="UP000274762">
    <property type="component" value="Unassembled WGS sequence"/>
</dbReference>
<feature type="transmembrane region" description="Helical" evidence="2">
    <location>
        <begin position="660"/>
        <end position="682"/>
    </location>
</feature>
<dbReference type="InterPro" id="IPR036465">
    <property type="entry name" value="vWFA_dom_sf"/>
</dbReference>
<proteinExistence type="predicted"/>